<evidence type="ECO:0000313" key="2">
    <source>
        <dbReference type="Proteomes" id="UP001295423"/>
    </source>
</evidence>
<organism evidence="1 2">
    <name type="scientific">Cylindrotheca closterium</name>
    <dbReference type="NCBI Taxonomy" id="2856"/>
    <lineage>
        <taxon>Eukaryota</taxon>
        <taxon>Sar</taxon>
        <taxon>Stramenopiles</taxon>
        <taxon>Ochrophyta</taxon>
        <taxon>Bacillariophyta</taxon>
        <taxon>Bacillariophyceae</taxon>
        <taxon>Bacillariophycidae</taxon>
        <taxon>Bacillariales</taxon>
        <taxon>Bacillariaceae</taxon>
        <taxon>Cylindrotheca</taxon>
    </lineage>
</organism>
<comment type="caution">
    <text evidence="1">The sequence shown here is derived from an EMBL/GenBank/DDBJ whole genome shotgun (WGS) entry which is preliminary data.</text>
</comment>
<gene>
    <name evidence="1" type="ORF">CYCCA115_LOCUS1766</name>
</gene>
<name>A0AAD2FGJ4_9STRA</name>
<reference evidence="1" key="1">
    <citation type="submission" date="2023-08" db="EMBL/GenBank/DDBJ databases">
        <authorList>
            <person name="Audoor S."/>
            <person name="Bilcke G."/>
        </authorList>
    </citation>
    <scope>NUCLEOTIDE SEQUENCE</scope>
</reference>
<dbReference type="EMBL" id="CAKOGP040000092">
    <property type="protein sequence ID" value="CAJ1929797.1"/>
    <property type="molecule type" value="Genomic_DNA"/>
</dbReference>
<proteinExistence type="predicted"/>
<dbReference type="AlphaFoldDB" id="A0AAD2FGJ4"/>
<protein>
    <submittedName>
        <fullName evidence="1">Uncharacterized protein</fullName>
    </submittedName>
</protein>
<keyword evidence="2" id="KW-1185">Reference proteome</keyword>
<accession>A0AAD2FGJ4</accession>
<sequence length="129" mass="14992">MNMDEMYCQDNNHDRHKRKVAPITTAKRNPATLPPVVRSSGTIYWFVMTICAEEMRDLAVNLGDERTKERMKDLLCDLERSDIMLGKSYRVVEKKRDNVLEDARSPVSSPIKRLELRFETSDVSDDEEV</sequence>
<dbReference type="Proteomes" id="UP001295423">
    <property type="component" value="Unassembled WGS sequence"/>
</dbReference>
<evidence type="ECO:0000313" key="1">
    <source>
        <dbReference type="EMBL" id="CAJ1929797.1"/>
    </source>
</evidence>